<evidence type="ECO:0000313" key="1">
    <source>
        <dbReference type="EMBL" id="SDG76151.1"/>
    </source>
</evidence>
<protein>
    <submittedName>
        <fullName evidence="1">Methyltransferase domain-containing protein</fullName>
    </submittedName>
</protein>
<dbReference type="Gene3D" id="3.40.50.150">
    <property type="entry name" value="Vaccinia Virus protein VP39"/>
    <property type="match status" value="1"/>
</dbReference>
<dbReference type="GO" id="GO:0008168">
    <property type="term" value="F:methyltransferase activity"/>
    <property type="evidence" value="ECO:0007669"/>
    <property type="project" value="UniProtKB-KW"/>
</dbReference>
<dbReference type="GO" id="GO:0032259">
    <property type="term" value="P:methylation"/>
    <property type="evidence" value="ECO:0007669"/>
    <property type="project" value="UniProtKB-KW"/>
</dbReference>
<reference evidence="2" key="1">
    <citation type="submission" date="2016-10" db="EMBL/GenBank/DDBJ databases">
        <authorList>
            <person name="Varghese N."/>
            <person name="Submissions S."/>
        </authorList>
    </citation>
    <scope>NUCLEOTIDE SEQUENCE [LARGE SCALE GENOMIC DNA]</scope>
    <source>
        <strain evidence="2">DSM 15363</strain>
    </source>
</reference>
<proteinExistence type="predicted"/>
<keyword evidence="2" id="KW-1185">Reference proteome</keyword>
<dbReference type="AlphaFoldDB" id="A0A1G7WW29"/>
<dbReference type="RefSeq" id="WP_394331381.1">
    <property type="nucleotide sequence ID" value="NZ_FNCZ01000001.1"/>
</dbReference>
<keyword evidence="1" id="KW-0489">Methyltransferase</keyword>
<dbReference type="SUPFAM" id="SSF53335">
    <property type="entry name" value="S-adenosyl-L-methionine-dependent methyltransferases"/>
    <property type="match status" value="1"/>
</dbReference>
<accession>A0A1G7WW29</accession>
<keyword evidence="1" id="KW-0808">Transferase</keyword>
<dbReference type="EMBL" id="FNCZ01000001">
    <property type="protein sequence ID" value="SDG76151.1"/>
    <property type="molecule type" value="Genomic_DNA"/>
</dbReference>
<dbReference type="STRING" id="262004.SAMN04489796_101509"/>
<sequence length="286" mass="33438">MSKNNQTYLSLKDHSVSKEEFQLVHNKELDMLETYPQPEGEKLSEYYQSEDYISHTDTKRNLLEFAYHKVREISLKRKLKLINSFQSESKTLLDIGCGTGDFLETALKDHWEITGIEPNESARQIANSKTNNSVFETEELKKLKPHSFDVITLWHVLEHLPDLEMHTALFKSLLKPNGTLVIAVPNYKSYDAEYYKNFWAAYDVPRHLWHFSKTSISELFKEKNIRLVKTLPMKFDAYYVCLLSEKYKSGFMNAVKAFLVGWQSNRKAKRTGEYSSHIYVLQNDNS</sequence>
<gene>
    <name evidence="1" type="ORF">SAMN04489796_101509</name>
</gene>
<evidence type="ECO:0000313" key="2">
    <source>
        <dbReference type="Proteomes" id="UP000199492"/>
    </source>
</evidence>
<dbReference type="PANTHER" id="PTHR43861">
    <property type="entry name" value="TRANS-ACONITATE 2-METHYLTRANSFERASE-RELATED"/>
    <property type="match status" value="1"/>
</dbReference>
<dbReference type="CDD" id="cd02440">
    <property type="entry name" value="AdoMet_MTases"/>
    <property type="match status" value="1"/>
</dbReference>
<organism evidence="1 2">
    <name type="scientific">Winogradskyella thalassocola</name>
    <dbReference type="NCBI Taxonomy" id="262004"/>
    <lineage>
        <taxon>Bacteria</taxon>
        <taxon>Pseudomonadati</taxon>
        <taxon>Bacteroidota</taxon>
        <taxon>Flavobacteriia</taxon>
        <taxon>Flavobacteriales</taxon>
        <taxon>Flavobacteriaceae</taxon>
        <taxon>Winogradskyella</taxon>
    </lineage>
</organism>
<name>A0A1G7WW29_9FLAO</name>
<dbReference type="Pfam" id="PF13489">
    <property type="entry name" value="Methyltransf_23"/>
    <property type="match status" value="1"/>
</dbReference>
<dbReference type="InterPro" id="IPR029063">
    <property type="entry name" value="SAM-dependent_MTases_sf"/>
</dbReference>
<dbReference type="Proteomes" id="UP000199492">
    <property type="component" value="Unassembled WGS sequence"/>
</dbReference>